<dbReference type="AlphaFoldDB" id="M2PNG8"/>
<feature type="compositionally biased region" description="Basic and acidic residues" evidence="1">
    <location>
        <begin position="353"/>
        <end position="364"/>
    </location>
</feature>
<dbReference type="EMBL" id="KB445795">
    <property type="protein sequence ID" value="EMD37959.1"/>
    <property type="molecule type" value="Genomic_DNA"/>
</dbReference>
<protein>
    <recommendedName>
        <fullName evidence="2">CRA domain-containing protein</fullName>
    </recommendedName>
</protein>
<dbReference type="InterPro" id="IPR013144">
    <property type="entry name" value="CRA_dom"/>
</dbReference>
<dbReference type="SMART" id="SM00757">
    <property type="entry name" value="CRA"/>
    <property type="match status" value="1"/>
</dbReference>
<dbReference type="PROSITE" id="PS50896">
    <property type="entry name" value="LISH"/>
    <property type="match status" value="1"/>
</dbReference>
<feature type="region of interest" description="Disordered" evidence="1">
    <location>
        <begin position="305"/>
        <end position="364"/>
    </location>
</feature>
<name>M2PNG8_CERS8</name>
<feature type="region of interest" description="Disordered" evidence="1">
    <location>
        <begin position="57"/>
        <end position="84"/>
    </location>
</feature>
<accession>M2PNG8</accession>
<sequence length="364" mass="39650">MAPPSSRNKARTNDRLFEPTPDDLRLLILDYLCHNSCTNAARAFAHESAVKHLDADGDEIMPSPELGESSASNGARRPDTASDLEERLSAGELRRAIRVHLLSGRIDHATSLLNSYFPSVLSPADPPPVPAPSHSSDTLTYLPSTSVDPRHLALNLRIQAFIEAARTVPLPFSPSSFSSSASTNDGDEEMLPLRAADTDESNAELLRRAHGLYKDAELLPDPDDRKLYIAELHHVGGLLAYPVPETSPASVYLVQERRDVLADQIEAAILYRTGQTPVSKLELATRYTQVMWTLLRELKVKPPQRSAWPPGVSSIPGFKDVTTLDAAKPSGGDGTPAKKPPPDSEAEQTVPEFDLHELIDATPL</sequence>
<keyword evidence="4" id="KW-1185">Reference proteome</keyword>
<dbReference type="InterPro" id="IPR024964">
    <property type="entry name" value="CTLH/CRA"/>
</dbReference>
<organism evidence="3 4">
    <name type="scientific">Ceriporiopsis subvermispora (strain B)</name>
    <name type="common">White-rot fungus</name>
    <name type="synonym">Gelatoporia subvermispora</name>
    <dbReference type="NCBI Taxonomy" id="914234"/>
    <lineage>
        <taxon>Eukaryota</taxon>
        <taxon>Fungi</taxon>
        <taxon>Dikarya</taxon>
        <taxon>Basidiomycota</taxon>
        <taxon>Agaricomycotina</taxon>
        <taxon>Agaricomycetes</taxon>
        <taxon>Polyporales</taxon>
        <taxon>Gelatoporiaceae</taxon>
        <taxon>Gelatoporia</taxon>
    </lineage>
</organism>
<feature type="domain" description="CRA" evidence="2">
    <location>
        <begin position="200"/>
        <end position="301"/>
    </location>
</feature>
<proteinExistence type="predicted"/>
<dbReference type="Proteomes" id="UP000016930">
    <property type="component" value="Unassembled WGS sequence"/>
</dbReference>
<evidence type="ECO:0000256" key="1">
    <source>
        <dbReference type="SAM" id="MobiDB-lite"/>
    </source>
</evidence>
<dbReference type="InterPro" id="IPR006594">
    <property type="entry name" value="LisH"/>
</dbReference>
<gene>
    <name evidence="3" type="ORF">CERSUDRAFT_113098</name>
</gene>
<dbReference type="OrthoDB" id="8048523at2759"/>
<reference evidence="3 4" key="1">
    <citation type="journal article" date="2012" name="Proc. Natl. Acad. Sci. U.S.A.">
        <title>Comparative genomics of Ceriporiopsis subvermispora and Phanerochaete chrysosporium provide insight into selective ligninolysis.</title>
        <authorList>
            <person name="Fernandez-Fueyo E."/>
            <person name="Ruiz-Duenas F.J."/>
            <person name="Ferreira P."/>
            <person name="Floudas D."/>
            <person name="Hibbett D.S."/>
            <person name="Canessa P."/>
            <person name="Larrondo L.F."/>
            <person name="James T.Y."/>
            <person name="Seelenfreund D."/>
            <person name="Lobos S."/>
            <person name="Polanco R."/>
            <person name="Tello M."/>
            <person name="Honda Y."/>
            <person name="Watanabe T."/>
            <person name="Watanabe T."/>
            <person name="Ryu J.S."/>
            <person name="Kubicek C.P."/>
            <person name="Schmoll M."/>
            <person name="Gaskell J."/>
            <person name="Hammel K.E."/>
            <person name="St John F.J."/>
            <person name="Vanden Wymelenberg A."/>
            <person name="Sabat G."/>
            <person name="Splinter BonDurant S."/>
            <person name="Syed K."/>
            <person name="Yadav J.S."/>
            <person name="Doddapaneni H."/>
            <person name="Subramanian V."/>
            <person name="Lavin J.L."/>
            <person name="Oguiza J.A."/>
            <person name="Perez G."/>
            <person name="Pisabarro A.G."/>
            <person name="Ramirez L."/>
            <person name="Santoyo F."/>
            <person name="Master E."/>
            <person name="Coutinho P.M."/>
            <person name="Henrissat B."/>
            <person name="Lombard V."/>
            <person name="Magnuson J.K."/>
            <person name="Kuees U."/>
            <person name="Hori C."/>
            <person name="Igarashi K."/>
            <person name="Samejima M."/>
            <person name="Held B.W."/>
            <person name="Barry K.W."/>
            <person name="LaButti K.M."/>
            <person name="Lapidus A."/>
            <person name="Lindquist E.A."/>
            <person name="Lucas S.M."/>
            <person name="Riley R."/>
            <person name="Salamov A.A."/>
            <person name="Hoffmeister D."/>
            <person name="Schwenk D."/>
            <person name="Hadar Y."/>
            <person name="Yarden O."/>
            <person name="de Vries R.P."/>
            <person name="Wiebenga A."/>
            <person name="Stenlid J."/>
            <person name="Eastwood D."/>
            <person name="Grigoriev I.V."/>
            <person name="Berka R.M."/>
            <person name="Blanchette R.A."/>
            <person name="Kersten P."/>
            <person name="Martinez A.T."/>
            <person name="Vicuna R."/>
            <person name="Cullen D."/>
        </authorList>
    </citation>
    <scope>NUCLEOTIDE SEQUENCE [LARGE SCALE GENOMIC DNA]</scope>
    <source>
        <strain evidence="3 4">B</strain>
    </source>
</reference>
<dbReference type="HOGENOM" id="CLU_055335_0_0_1"/>
<evidence type="ECO:0000259" key="2">
    <source>
        <dbReference type="SMART" id="SM00757"/>
    </source>
</evidence>
<evidence type="ECO:0000313" key="3">
    <source>
        <dbReference type="EMBL" id="EMD37959.1"/>
    </source>
</evidence>
<evidence type="ECO:0000313" key="4">
    <source>
        <dbReference type="Proteomes" id="UP000016930"/>
    </source>
</evidence>
<dbReference type="Pfam" id="PF10607">
    <property type="entry name" value="CTLH"/>
    <property type="match status" value="1"/>
</dbReference>